<name>A0AAW0BAS0_9AGAR</name>
<keyword evidence="2" id="KW-1185">Reference proteome</keyword>
<reference evidence="1 2" key="1">
    <citation type="journal article" date="2024" name="J Genomics">
        <title>Draft genome sequencing and assembly of Favolaschia claudopus CIRM-BRFM 2984 isolated from oak limbs.</title>
        <authorList>
            <person name="Navarro D."/>
            <person name="Drula E."/>
            <person name="Chaduli D."/>
            <person name="Cazenave R."/>
            <person name="Ahrendt S."/>
            <person name="Wang J."/>
            <person name="Lipzen A."/>
            <person name="Daum C."/>
            <person name="Barry K."/>
            <person name="Grigoriev I.V."/>
            <person name="Favel A."/>
            <person name="Rosso M.N."/>
            <person name="Martin F."/>
        </authorList>
    </citation>
    <scope>NUCLEOTIDE SEQUENCE [LARGE SCALE GENOMIC DNA]</scope>
    <source>
        <strain evidence="1 2">CIRM-BRFM 2984</strain>
    </source>
</reference>
<proteinExistence type="predicted"/>
<evidence type="ECO:0000313" key="1">
    <source>
        <dbReference type="EMBL" id="KAK7023193.1"/>
    </source>
</evidence>
<protein>
    <submittedName>
        <fullName evidence="1">Uncharacterized protein</fullName>
    </submittedName>
</protein>
<dbReference type="Proteomes" id="UP001362999">
    <property type="component" value="Unassembled WGS sequence"/>
</dbReference>
<dbReference type="AlphaFoldDB" id="A0AAW0BAS0"/>
<comment type="caution">
    <text evidence="1">The sequence shown here is derived from an EMBL/GenBank/DDBJ whole genome shotgun (WGS) entry which is preliminary data.</text>
</comment>
<sequence>MIDSQPNKQLLLVSSHHLPPSSPLPFSVCTTPASNNGQPPGFPSHWPPFLCRRRLARCVARLGHALRPNPLPGPGPRRCQHRNPLRIHLTARMRPAFQFDRPRHALAASSQPPTCISYIQKTKTRRLTHVALPFIPPTRRANSCLSFPRSTSAAAAAILSATSTCQGRCRRERCVLHTCYMFMLMPLYRIDDVFSSMAWVVDVL</sequence>
<organism evidence="1 2">
    <name type="scientific">Favolaschia claudopus</name>
    <dbReference type="NCBI Taxonomy" id="2862362"/>
    <lineage>
        <taxon>Eukaryota</taxon>
        <taxon>Fungi</taxon>
        <taxon>Dikarya</taxon>
        <taxon>Basidiomycota</taxon>
        <taxon>Agaricomycotina</taxon>
        <taxon>Agaricomycetes</taxon>
        <taxon>Agaricomycetidae</taxon>
        <taxon>Agaricales</taxon>
        <taxon>Marasmiineae</taxon>
        <taxon>Mycenaceae</taxon>
        <taxon>Favolaschia</taxon>
    </lineage>
</organism>
<gene>
    <name evidence="1" type="ORF">R3P38DRAFT_3270723</name>
</gene>
<dbReference type="EMBL" id="JAWWNJ010000036">
    <property type="protein sequence ID" value="KAK7023193.1"/>
    <property type="molecule type" value="Genomic_DNA"/>
</dbReference>
<evidence type="ECO:0000313" key="2">
    <source>
        <dbReference type="Proteomes" id="UP001362999"/>
    </source>
</evidence>
<accession>A0AAW0BAS0</accession>